<feature type="domain" description="RecF/RecN/SMC N-terminal" evidence="1">
    <location>
        <begin position="3"/>
        <end position="303"/>
    </location>
</feature>
<dbReference type="PANTHER" id="PTHR32182">
    <property type="entry name" value="DNA REPLICATION AND REPAIR PROTEIN RECF"/>
    <property type="match status" value="1"/>
</dbReference>
<accession>A0ABT6Z8Q6</accession>
<proteinExistence type="predicted"/>
<gene>
    <name evidence="2" type="ORF">QM481_21000</name>
</gene>
<dbReference type="EMBL" id="JASHIE010000017">
    <property type="protein sequence ID" value="MDI9877029.1"/>
    <property type="molecule type" value="Genomic_DNA"/>
</dbReference>
<reference evidence="2 3" key="1">
    <citation type="submission" date="2023-05" db="EMBL/GenBank/DDBJ databases">
        <title>Novel species of genus Flectobacillus isolated from stream in China.</title>
        <authorList>
            <person name="Lu H."/>
        </authorList>
    </citation>
    <scope>NUCLEOTIDE SEQUENCE [LARGE SCALE GENOMIC DNA]</scope>
    <source>
        <strain evidence="2 3">LFS242W</strain>
    </source>
</reference>
<protein>
    <submittedName>
        <fullName evidence="2">AAA family ATPase</fullName>
    </submittedName>
</protein>
<dbReference type="Proteomes" id="UP001225761">
    <property type="component" value="Unassembled WGS sequence"/>
</dbReference>
<dbReference type="InterPro" id="IPR027417">
    <property type="entry name" value="P-loop_NTPase"/>
</dbReference>
<dbReference type="InterPro" id="IPR003395">
    <property type="entry name" value="RecF/RecN/SMC_N"/>
</dbReference>
<comment type="caution">
    <text evidence="2">The sequence shown here is derived from an EMBL/GenBank/DDBJ whole genome shotgun (WGS) entry which is preliminary data.</text>
</comment>
<organism evidence="2 3">
    <name type="scientific">Flectobacillus rivi</name>
    <dbReference type="NCBI Taxonomy" id="2984209"/>
    <lineage>
        <taxon>Bacteria</taxon>
        <taxon>Pseudomonadati</taxon>
        <taxon>Bacteroidota</taxon>
        <taxon>Cytophagia</taxon>
        <taxon>Cytophagales</taxon>
        <taxon>Flectobacillaceae</taxon>
        <taxon>Flectobacillus</taxon>
    </lineage>
</organism>
<name>A0ABT6Z8Q6_9BACT</name>
<dbReference type="PANTHER" id="PTHR32182:SF22">
    <property type="entry name" value="ATP-DEPENDENT ENDONUCLEASE, OLD FAMILY-RELATED"/>
    <property type="match status" value="1"/>
</dbReference>
<dbReference type="RefSeq" id="WP_283383195.1">
    <property type="nucleotide sequence ID" value="NZ_JASHIE010000017.1"/>
</dbReference>
<evidence type="ECO:0000313" key="2">
    <source>
        <dbReference type="EMBL" id="MDI9877029.1"/>
    </source>
</evidence>
<evidence type="ECO:0000313" key="3">
    <source>
        <dbReference type="Proteomes" id="UP001225761"/>
    </source>
</evidence>
<keyword evidence="3" id="KW-1185">Reference proteome</keyword>
<evidence type="ECO:0000259" key="1">
    <source>
        <dbReference type="Pfam" id="PF02463"/>
    </source>
</evidence>
<dbReference type="SUPFAM" id="SSF52540">
    <property type="entry name" value="P-loop containing nucleoside triphosphate hydrolases"/>
    <property type="match status" value="1"/>
</dbReference>
<dbReference type="Gene3D" id="3.40.50.300">
    <property type="entry name" value="P-loop containing nucleotide triphosphate hydrolases"/>
    <property type="match status" value="1"/>
</dbReference>
<dbReference type="Pfam" id="PF02463">
    <property type="entry name" value="SMC_N"/>
    <property type="match status" value="1"/>
</dbReference>
<sequence>MKIKSVQLKNFKRFTDLRIENIPEETKLVLLIGTNGSGKSSVFDGFRYSTFVANSSAKNDAYLLKPETTKEYYRKQVEVTTECTIKIYHNEEIHRLEQYQLESLNPDAFDLRKKFIGRSSSRIIPKIINQADLAEINKDADAPALYIDNDTRFINDVFSYIQQINKALREPAFRGESANTFEIFQEFIAPLNSSLSTIFGDDTAISLKIVEFEDASPSKPAKLIFQKGNSKINYDLLSHGEKQVIILLLNFIVRKKQYEDAIIYIDEMDCHLNTSLQETLLKEIVEKWIPDSSQLWTASHALGFIDYARKTDNAVILDFDSLNFDAPQTIVPQSKEVLDVYDLAIPKSILSQLFSDKKIVFCENKNDEYYNLMGIDKTLFVGVKDSRDVFLQIKNDKTKFSLRDRDFLSDGEIQIIQGEYPNHRILKYYDFENYLYHPDNIAALGLAGFDKNEYQAEILRQKKAKVHYILPKVESARKTYEEFKTGLKPESTNSIVDDFVSDEFERFYKFFDMKEQFNRTSLAPFNLTTQRLASTNWFKSQIEQLLT</sequence>